<reference evidence="1" key="1">
    <citation type="submission" date="2022-03" db="EMBL/GenBank/DDBJ databases">
        <authorList>
            <person name="Tunstrom K."/>
        </authorList>
    </citation>
    <scope>NUCLEOTIDE SEQUENCE</scope>
</reference>
<evidence type="ECO:0000313" key="1">
    <source>
        <dbReference type="EMBL" id="CAH2093489.1"/>
    </source>
</evidence>
<comment type="caution">
    <text evidence="1">The sequence shown here is derived from an EMBL/GenBank/DDBJ whole genome shotgun (WGS) entry which is preliminary data.</text>
</comment>
<evidence type="ECO:0000313" key="2">
    <source>
        <dbReference type="Proteomes" id="UP001153954"/>
    </source>
</evidence>
<organism evidence="1 2">
    <name type="scientific">Euphydryas editha</name>
    <name type="common">Edith's checkerspot</name>
    <dbReference type="NCBI Taxonomy" id="104508"/>
    <lineage>
        <taxon>Eukaryota</taxon>
        <taxon>Metazoa</taxon>
        <taxon>Ecdysozoa</taxon>
        <taxon>Arthropoda</taxon>
        <taxon>Hexapoda</taxon>
        <taxon>Insecta</taxon>
        <taxon>Pterygota</taxon>
        <taxon>Neoptera</taxon>
        <taxon>Endopterygota</taxon>
        <taxon>Lepidoptera</taxon>
        <taxon>Glossata</taxon>
        <taxon>Ditrysia</taxon>
        <taxon>Papilionoidea</taxon>
        <taxon>Nymphalidae</taxon>
        <taxon>Nymphalinae</taxon>
        <taxon>Euphydryas</taxon>
    </lineage>
</organism>
<accession>A0AAU9U6Z6</accession>
<dbReference type="EMBL" id="CAKOGL010000013">
    <property type="protein sequence ID" value="CAH2093489.1"/>
    <property type="molecule type" value="Genomic_DNA"/>
</dbReference>
<dbReference type="Proteomes" id="UP001153954">
    <property type="component" value="Unassembled WGS sequence"/>
</dbReference>
<dbReference type="AlphaFoldDB" id="A0AAU9U6Z6"/>
<keyword evidence="2" id="KW-1185">Reference proteome</keyword>
<sequence>MGGETSAKDFQNLIDLTVKRSSIKGQITKFKNYISQLVSKTTLTPIELAELSLRLGDNYTGQITETCVAELKSLVNNFTVTSDFLVLPKITGDLPRLPIDISKLQIPNYFILADPKFYQPAPTDILIGADLFWDILGREQHYLGPNYPKLRSSQFGWIVSGPIYYSDTRYIDTNIQCNYSIASETLEGDDAQFNQKLTKFWELEEVPLNFKLSESEKACEAHYVAHTSRLDSGLLSPCVVKAKIIMQQLWLQKVAWDDIALSNIQNDWRTFAYLLRFIHNSKNKNNKLSGPLTVEELNSSFINLCRLSQQESFLFEYNLLA</sequence>
<gene>
    <name evidence="1" type="ORF">EEDITHA_LOCUS9150</name>
</gene>
<dbReference type="Pfam" id="PF05380">
    <property type="entry name" value="Peptidase_A17"/>
    <property type="match status" value="1"/>
</dbReference>
<name>A0AAU9U6Z6_EUPED</name>
<evidence type="ECO:0008006" key="3">
    <source>
        <dbReference type="Google" id="ProtNLM"/>
    </source>
</evidence>
<proteinExistence type="predicted"/>
<dbReference type="InterPro" id="IPR008042">
    <property type="entry name" value="Retrotrans_Pao"/>
</dbReference>
<protein>
    <recommendedName>
        <fullName evidence="3">Peptidase aspartic putative domain-containing protein</fullName>
    </recommendedName>
</protein>